<dbReference type="PANTHER" id="PTHR22930:SF242">
    <property type="entry name" value="LOW PROTEIN: NUCLEASE-LIKE PROTEIN"/>
    <property type="match status" value="1"/>
</dbReference>
<evidence type="ECO:0000256" key="8">
    <source>
        <dbReference type="SAM" id="MobiDB-lite"/>
    </source>
</evidence>
<comment type="cofactor">
    <cofactor evidence="1">
        <name>a divalent metal cation</name>
        <dbReference type="ChEBI" id="CHEBI:60240"/>
    </cofactor>
</comment>
<reference evidence="11" key="2">
    <citation type="submission" date="2025-08" db="UniProtKB">
        <authorList>
            <consortium name="RefSeq"/>
        </authorList>
    </citation>
    <scope>IDENTIFICATION</scope>
    <source>
        <tissue evidence="11">Whole plant</tissue>
    </source>
</reference>
<dbReference type="RefSeq" id="XP_015932333.1">
    <property type="nucleotide sequence ID" value="XM_016076847.3"/>
</dbReference>
<evidence type="ECO:0000256" key="1">
    <source>
        <dbReference type="ARBA" id="ARBA00001968"/>
    </source>
</evidence>
<organism evidence="10 11">
    <name type="scientific">Arachis duranensis</name>
    <name type="common">Wild peanut</name>
    <dbReference type="NCBI Taxonomy" id="130453"/>
    <lineage>
        <taxon>Eukaryota</taxon>
        <taxon>Viridiplantae</taxon>
        <taxon>Streptophyta</taxon>
        <taxon>Embryophyta</taxon>
        <taxon>Tracheophyta</taxon>
        <taxon>Spermatophyta</taxon>
        <taxon>Magnoliopsida</taxon>
        <taxon>eudicotyledons</taxon>
        <taxon>Gunneridae</taxon>
        <taxon>Pentapetalae</taxon>
        <taxon>rosids</taxon>
        <taxon>fabids</taxon>
        <taxon>Fabales</taxon>
        <taxon>Fabaceae</taxon>
        <taxon>Papilionoideae</taxon>
        <taxon>50 kb inversion clade</taxon>
        <taxon>dalbergioids sensu lato</taxon>
        <taxon>Dalbergieae</taxon>
        <taxon>Pterocarpus clade</taxon>
        <taxon>Arachis</taxon>
    </lineage>
</organism>
<dbReference type="GO" id="GO:0016787">
    <property type="term" value="F:hydrolase activity"/>
    <property type="evidence" value="ECO:0007669"/>
    <property type="project" value="UniProtKB-KW"/>
</dbReference>
<feature type="domain" description="DDE Tnp4" evidence="9">
    <location>
        <begin position="234"/>
        <end position="379"/>
    </location>
</feature>
<dbReference type="GeneID" id="107458629"/>
<dbReference type="GO" id="GO:0004518">
    <property type="term" value="F:nuclease activity"/>
    <property type="evidence" value="ECO:0007669"/>
    <property type="project" value="UniProtKB-KW"/>
</dbReference>
<proteinExistence type="inferred from homology"/>
<comment type="similarity">
    <text evidence="3">Belongs to the HARBI1 family.</text>
</comment>
<feature type="compositionally biased region" description="Basic residues" evidence="8">
    <location>
        <begin position="7"/>
        <end position="21"/>
    </location>
</feature>
<dbReference type="Proteomes" id="UP000515211">
    <property type="component" value="Chromosome 1"/>
</dbReference>
<evidence type="ECO:0000256" key="5">
    <source>
        <dbReference type="ARBA" id="ARBA00022723"/>
    </source>
</evidence>
<accession>A0A6P4B564</accession>
<evidence type="ECO:0000256" key="2">
    <source>
        <dbReference type="ARBA" id="ARBA00004123"/>
    </source>
</evidence>
<dbReference type="KEGG" id="adu:107458629"/>
<dbReference type="InterPro" id="IPR045249">
    <property type="entry name" value="HARBI1-like"/>
</dbReference>
<comment type="subcellular location">
    <subcellularLocation>
        <location evidence="2">Nucleus</location>
    </subcellularLocation>
</comment>
<reference evidence="10" key="1">
    <citation type="journal article" date="2016" name="Nat. Genet.">
        <title>The genome sequences of Arachis duranensis and Arachis ipaensis, the diploid ancestors of cultivated peanut.</title>
        <authorList>
            <person name="Bertioli D.J."/>
            <person name="Cannon S.B."/>
            <person name="Froenicke L."/>
            <person name="Huang G."/>
            <person name="Farmer A.D."/>
            <person name="Cannon E.K."/>
            <person name="Liu X."/>
            <person name="Gao D."/>
            <person name="Clevenger J."/>
            <person name="Dash S."/>
            <person name="Ren L."/>
            <person name="Moretzsohn M.C."/>
            <person name="Shirasawa K."/>
            <person name="Huang W."/>
            <person name="Vidigal B."/>
            <person name="Abernathy B."/>
            <person name="Chu Y."/>
            <person name="Niederhuth C.E."/>
            <person name="Umale P."/>
            <person name="Araujo A.C."/>
            <person name="Kozik A."/>
            <person name="Kim K.D."/>
            <person name="Burow M.D."/>
            <person name="Varshney R.K."/>
            <person name="Wang X."/>
            <person name="Zhang X."/>
            <person name="Barkley N."/>
            <person name="Guimaraes P.M."/>
            <person name="Isobe S."/>
            <person name="Guo B."/>
            <person name="Liao B."/>
            <person name="Stalker H.T."/>
            <person name="Schmitz R.J."/>
            <person name="Scheffler B.E."/>
            <person name="Leal-Bertioli S.C."/>
            <person name="Xun X."/>
            <person name="Jackson S.A."/>
            <person name="Michelmore R."/>
            <person name="Ozias-Akins P."/>
        </authorList>
    </citation>
    <scope>NUCLEOTIDE SEQUENCE [LARGE SCALE GENOMIC DNA]</scope>
    <source>
        <strain evidence="10">cv. V14167</strain>
    </source>
</reference>
<name>A0A6P4B564_ARADU</name>
<dbReference type="PANTHER" id="PTHR22930">
    <property type="match status" value="1"/>
</dbReference>
<evidence type="ECO:0000313" key="11">
    <source>
        <dbReference type="RefSeq" id="XP_015932333.1"/>
    </source>
</evidence>
<dbReference type="GO" id="GO:0005634">
    <property type="term" value="C:nucleus"/>
    <property type="evidence" value="ECO:0007669"/>
    <property type="project" value="UniProtKB-SubCell"/>
</dbReference>
<keyword evidence="4" id="KW-0540">Nuclease</keyword>
<dbReference type="Pfam" id="PF13359">
    <property type="entry name" value="DDE_Tnp_4"/>
    <property type="match status" value="1"/>
</dbReference>
<keyword evidence="7" id="KW-0539">Nucleus</keyword>
<gene>
    <name evidence="11" type="primary">LOC107458629</name>
</gene>
<dbReference type="OrthoDB" id="1912480at2759"/>
<evidence type="ECO:0000256" key="4">
    <source>
        <dbReference type="ARBA" id="ARBA00022722"/>
    </source>
</evidence>
<dbReference type="GO" id="GO:0046872">
    <property type="term" value="F:metal ion binding"/>
    <property type="evidence" value="ECO:0007669"/>
    <property type="project" value="UniProtKB-KW"/>
</dbReference>
<evidence type="ECO:0000313" key="10">
    <source>
        <dbReference type="Proteomes" id="UP000515211"/>
    </source>
</evidence>
<dbReference type="AlphaFoldDB" id="A0A6P4B564"/>
<evidence type="ECO:0000256" key="6">
    <source>
        <dbReference type="ARBA" id="ARBA00022801"/>
    </source>
</evidence>
<keyword evidence="5" id="KW-0479">Metal-binding</keyword>
<feature type="region of interest" description="Disordered" evidence="8">
    <location>
        <begin position="1"/>
        <end position="22"/>
    </location>
</feature>
<sequence length="432" mass="47718">MAPSGGTKRKAKKKSHHHLNRPNRPNLAAIISAVTATANSFLSQNDLTLLPFQTLALESLIASTSHSLSTFLSLLPKPFDPLSLPPSLPPPQAQCWFRRFLSAANTDSRWLHAFRMSQPSFSQLLDQLSPSLRSALPQIAPDCALAAAIFRLAHGASYAAVARRFGISLAESCRAFFAVCKAVTNKLGHLFELRTDSDRVVVGFGWSSVPNCVGVLGLDKFAIESKILGEDGFLMVQALVDSEGRFLDVSAGWPSTLKPETVLRQSKLFLEVEESRELLQGPSFKLSDGSLIPQYVLGDSCYPLLPWLLTPYNRVNEEDSFGSAERAFNCAHARAMGLVGDAFGRLRVRWQILSDLRKWKGECVEYLPYVIVTCCLLHNFLIKCNEPMPVKEVTIVEKERADDVASDGVVDENAMRIRDALAMHFSRESLRG</sequence>
<keyword evidence="10" id="KW-1185">Reference proteome</keyword>
<evidence type="ECO:0000256" key="3">
    <source>
        <dbReference type="ARBA" id="ARBA00006958"/>
    </source>
</evidence>
<evidence type="ECO:0000259" key="9">
    <source>
        <dbReference type="Pfam" id="PF13359"/>
    </source>
</evidence>
<protein>
    <submittedName>
        <fullName evidence="11">Protein ALP1-like</fullName>
    </submittedName>
</protein>
<evidence type="ECO:0000256" key="7">
    <source>
        <dbReference type="ARBA" id="ARBA00023242"/>
    </source>
</evidence>
<keyword evidence="6" id="KW-0378">Hydrolase</keyword>
<dbReference type="InterPro" id="IPR027806">
    <property type="entry name" value="HARBI1_dom"/>
</dbReference>